<dbReference type="PANTHER" id="PTHR11249:SF2">
    <property type="entry name" value="GLIA MATURATION FACTOR"/>
    <property type="match status" value="1"/>
</dbReference>
<name>A0AAI9WWF9_9ASCO</name>
<gene>
    <name evidence="3" type="ORF">KGF56_004379</name>
</gene>
<protein>
    <recommendedName>
        <fullName evidence="2">ADF-H domain-containing protein</fullName>
    </recommendedName>
</protein>
<dbReference type="InterPro" id="IPR011171">
    <property type="entry name" value="GMF"/>
</dbReference>
<comment type="caution">
    <text evidence="3">The sequence shown here is derived from an EMBL/GenBank/DDBJ whole genome shotgun (WGS) entry which is preliminary data.</text>
</comment>
<dbReference type="Proteomes" id="UP001202479">
    <property type="component" value="Unassembled WGS sequence"/>
</dbReference>
<dbReference type="PANTHER" id="PTHR11249">
    <property type="entry name" value="GLIAL FACTOR NATURATION FACTOR"/>
    <property type="match status" value="1"/>
</dbReference>
<dbReference type="RefSeq" id="XP_049178665.1">
    <property type="nucleotide sequence ID" value="XM_049325811.1"/>
</dbReference>
<dbReference type="EMBL" id="JAHUZD010000140">
    <property type="protein sequence ID" value="KAI3402918.1"/>
    <property type="molecule type" value="Genomic_DNA"/>
</dbReference>
<dbReference type="GeneID" id="73381994"/>
<dbReference type="PROSITE" id="PS51263">
    <property type="entry name" value="ADF_H"/>
    <property type="match status" value="1"/>
</dbReference>
<proteinExistence type="inferred from homology"/>
<evidence type="ECO:0000313" key="4">
    <source>
        <dbReference type="Proteomes" id="UP001202479"/>
    </source>
</evidence>
<dbReference type="GO" id="GO:0034316">
    <property type="term" value="P:negative regulation of Arp2/3 complex-mediated actin nucleation"/>
    <property type="evidence" value="ECO:0007669"/>
    <property type="project" value="TreeGrafter"/>
</dbReference>
<dbReference type="Pfam" id="PF00241">
    <property type="entry name" value="Cofilin_ADF"/>
    <property type="match status" value="1"/>
</dbReference>
<accession>A0AAI9WWF9</accession>
<evidence type="ECO:0000313" key="3">
    <source>
        <dbReference type="EMBL" id="KAI3402918.1"/>
    </source>
</evidence>
<dbReference type="PIRSF" id="PIRSF001788">
    <property type="entry name" value="GMF-beta"/>
    <property type="match status" value="1"/>
</dbReference>
<organism evidence="3 4">
    <name type="scientific">Candida oxycetoniae</name>
    <dbReference type="NCBI Taxonomy" id="497107"/>
    <lineage>
        <taxon>Eukaryota</taxon>
        <taxon>Fungi</taxon>
        <taxon>Dikarya</taxon>
        <taxon>Ascomycota</taxon>
        <taxon>Saccharomycotina</taxon>
        <taxon>Pichiomycetes</taxon>
        <taxon>Debaryomycetaceae</taxon>
        <taxon>Candida/Lodderomyces clade</taxon>
        <taxon>Candida</taxon>
    </lineage>
</organism>
<sequence>MDRRKECIDKESYEIKRDETESPIDSIESLIEELPENSPRYIVMSFPMKTKDGRLQTPLVMLYWIPPTTGQANRMLYAGALEQFRDKAGVSK</sequence>
<feature type="domain" description="ADF-H" evidence="2">
    <location>
        <begin position="1"/>
        <end position="92"/>
    </location>
</feature>
<keyword evidence="4" id="KW-1185">Reference proteome</keyword>
<dbReference type="GO" id="GO:0071933">
    <property type="term" value="F:Arp2/3 complex binding"/>
    <property type="evidence" value="ECO:0007669"/>
    <property type="project" value="InterPro"/>
</dbReference>
<reference evidence="3" key="1">
    <citation type="journal article" date="2022" name="DNA Res.">
        <title>Genome analysis of five recently described species of the CUG-Ser clade uncovers Candida theae as a new hybrid lineage with pathogenic potential in the Candida parapsilosis species complex.</title>
        <authorList>
            <person name="Mixao V."/>
            <person name="Del Olmo V."/>
            <person name="Hegedusova E."/>
            <person name="Saus E."/>
            <person name="Pryszcz L."/>
            <person name="Cillingova A."/>
            <person name="Nosek J."/>
            <person name="Gabaldon T."/>
        </authorList>
    </citation>
    <scope>NUCLEOTIDE SEQUENCE</scope>
    <source>
        <strain evidence="3">CBS 10844</strain>
    </source>
</reference>
<dbReference type="InterPro" id="IPR002108">
    <property type="entry name" value="ADF-H"/>
</dbReference>
<dbReference type="SUPFAM" id="SSF55753">
    <property type="entry name" value="Actin depolymerizing proteins"/>
    <property type="match status" value="1"/>
</dbReference>
<dbReference type="GO" id="GO:0071846">
    <property type="term" value="P:actin filament debranching"/>
    <property type="evidence" value="ECO:0007669"/>
    <property type="project" value="InterPro"/>
</dbReference>
<comment type="similarity">
    <text evidence="1">Belongs to the actin-binding proteins ADF family. GMF subfamily.</text>
</comment>
<evidence type="ECO:0000256" key="1">
    <source>
        <dbReference type="ARBA" id="ARBA00010055"/>
    </source>
</evidence>
<dbReference type="Gene3D" id="3.40.20.10">
    <property type="entry name" value="Severin"/>
    <property type="match status" value="1"/>
</dbReference>
<dbReference type="GO" id="GO:0003779">
    <property type="term" value="F:actin binding"/>
    <property type="evidence" value="ECO:0007669"/>
    <property type="project" value="InterPro"/>
</dbReference>
<dbReference type="InterPro" id="IPR029006">
    <property type="entry name" value="ADF-H/Gelsolin-like_dom_sf"/>
</dbReference>
<evidence type="ECO:0000259" key="2">
    <source>
        <dbReference type="PROSITE" id="PS51263"/>
    </source>
</evidence>
<dbReference type="AlphaFoldDB" id="A0AAI9WWF9"/>
<dbReference type="GO" id="GO:0030479">
    <property type="term" value="C:actin cortical patch"/>
    <property type="evidence" value="ECO:0007669"/>
    <property type="project" value="TreeGrafter"/>
</dbReference>